<dbReference type="PANTHER" id="PTHR24220:SF86">
    <property type="entry name" value="ABC TRANSPORTER ABCH.1"/>
    <property type="match status" value="1"/>
</dbReference>
<evidence type="ECO:0000313" key="6">
    <source>
        <dbReference type="Proteomes" id="UP001072034"/>
    </source>
</evidence>
<dbReference type="CDD" id="cd03255">
    <property type="entry name" value="ABC_MJ0796_LolCDE_FtsE"/>
    <property type="match status" value="1"/>
</dbReference>
<evidence type="ECO:0000259" key="4">
    <source>
        <dbReference type="PROSITE" id="PS50893"/>
    </source>
</evidence>
<dbReference type="Proteomes" id="UP001072034">
    <property type="component" value="Unassembled WGS sequence"/>
</dbReference>
<sequence>MAHVLELHDISVDYRRGRSTVHALRSASLSVDEGESVAVMGPSGCGKSTLLGVLGLTIRPDGGTLLIDSGRAPTGRTPRARARNRLIGMIPQDYAVVDHLTALANVSLPLEYARPRVGRRERKERARKALSDVGIEWAGTQRPSQLSGGERQRVAVARALVNHPRCILADEPTASLDSQTAQDITSLLVSQARRAGGCLVIATHDPRVASGCDRVLTMTDGSLTA</sequence>
<evidence type="ECO:0000256" key="2">
    <source>
        <dbReference type="ARBA" id="ARBA00022741"/>
    </source>
</evidence>
<dbReference type="SUPFAM" id="SSF52540">
    <property type="entry name" value="P-loop containing nucleoside triphosphate hydrolases"/>
    <property type="match status" value="1"/>
</dbReference>
<accession>A0ABT4ICV8</accession>
<keyword evidence="6" id="KW-1185">Reference proteome</keyword>
<dbReference type="InterPro" id="IPR017871">
    <property type="entry name" value="ABC_transporter-like_CS"/>
</dbReference>
<reference evidence="5" key="1">
    <citation type="submission" date="2022-10" db="EMBL/GenBank/DDBJ databases">
        <title>Genome sequence of Actinomyces israelii ATCC 10048.</title>
        <authorList>
            <person name="Watt R.M."/>
            <person name="Tong W.M."/>
        </authorList>
    </citation>
    <scope>NUCLEOTIDE SEQUENCE</scope>
    <source>
        <strain evidence="5">ATCC 10048</strain>
    </source>
</reference>
<dbReference type="GO" id="GO:0005524">
    <property type="term" value="F:ATP binding"/>
    <property type="evidence" value="ECO:0007669"/>
    <property type="project" value="UniProtKB-KW"/>
</dbReference>
<dbReference type="SMART" id="SM00382">
    <property type="entry name" value="AAA"/>
    <property type="match status" value="1"/>
</dbReference>
<proteinExistence type="predicted"/>
<evidence type="ECO:0000256" key="3">
    <source>
        <dbReference type="ARBA" id="ARBA00022840"/>
    </source>
</evidence>
<dbReference type="PROSITE" id="PS00211">
    <property type="entry name" value="ABC_TRANSPORTER_1"/>
    <property type="match status" value="1"/>
</dbReference>
<gene>
    <name evidence="5" type="ORF">OHJ16_14035</name>
</gene>
<dbReference type="PROSITE" id="PS50893">
    <property type="entry name" value="ABC_TRANSPORTER_2"/>
    <property type="match status" value="1"/>
</dbReference>
<keyword evidence="2" id="KW-0547">Nucleotide-binding</keyword>
<feature type="domain" description="ABC transporter" evidence="4">
    <location>
        <begin position="5"/>
        <end position="225"/>
    </location>
</feature>
<protein>
    <submittedName>
        <fullName evidence="5">ABC transporter ATP-binding protein</fullName>
    </submittedName>
</protein>
<keyword evidence="1" id="KW-0813">Transport</keyword>
<dbReference type="RefSeq" id="WP_268918435.1">
    <property type="nucleotide sequence ID" value="NZ_CAJPNG010000042.1"/>
</dbReference>
<dbReference type="Pfam" id="PF00005">
    <property type="entry name" value="ABC_tran"/>
    <property type="match status" value="1"/>
</dbReference>
<name>A0ABT4ICV8_9ACTO</name>
<keyword evidence="3 5" id="KW-0067">ATP-binding</keyword>
<dbReference type="InterPro" id="IPR017911">
    <property type="entry name" value="MacB-like_ATP-bd"/>
</dbReference>
<dbReference type="InterPro" id="IPR027417">
    <property type="entry name" value="P-loop_NTPase"/>
</dbReference>
<dbReference type="EMBL" id="JAPTMY010000040">
    <property type="protein sequence ID" value="MCZ0859159.1"/>
    <property type="molecule type" value="Genomic_DNA"/>
</dbReference>
<dbReference type="InterPro" id="IPR003439">
    <property type="entry name" value="ABC_transporter-like_ATP-bd"/>
</dbReference>
<dbReference type="InterPro" id="IPR015854">
    <property type="entry name" value="ABC_transpr_LolD-like"/>
</dbReference>
<organism evidence="5 6">
    <name type="scientific">Actinomyces israelii</name>
    <dbReference type="NCBI Taxonomy" id="1659"/>
    <lineage>
        <taxon>Bacteria</taxon>
        <taxon>Bacillati</taxon>
        <taxon>Actinomycetota</taxon>
        <taxon>Actinomycetes</taxon>
        <taxon>Actinomycetales</taxon>
        <taxon>Actinomycetaceae</taxon>
        <taxon>Actinomyces</taxon>
    </lineage>
</organism>
<dbReference type="InterPro" id="IPR003593">
    <property type="entry name" value="AAA+_ATPase"/>
</dbReference>
<comment type="caution">
    <text evidence="5">The sequence shown here is derived from an EMBL/GenBank/DDBJ whole genome shotgun (WGS) entry which is preliminary data.</text>
</comment>
<dbReference type="PANTHER" id="PTHR24220">
    <property type="entry name" value="IMPORT ATP-BINDING PROTEIN"/>
    <property type="match status" value="1"/>
</dbReference>
<dbReference type="Gene3D" id="3.40.50.300">
    <property type="entry name" value="P-loop containing nucleotide triphosphate hydrolases"/>
    <property type="match status" value="1"/>
</dbReference>
<evidence type="ECO:0000313" key="5">
    <source>
        <dbReference type="EMBL" id="MCZ0859159.1"/>
    </source>
</evidence>
<evidence type="ECO:0000256" key="1">
    <source>
        <dbReference type="ARBA" id="ARBA00022448"/>
    </source>
</evidence>